<dbReference type="Proteomes" id="UP000808914">
    <property type="component" value="Unassembled WGS sequence"/>
</dbReference>
<sequence>MMFLLGFSTLGLIITAHIFVRQLASYVQKRDDLSERKKRLLMAGGMLFLEIIFVIAIFF</sequence>
<reference evidence="2 3" key="1">
    <citation type="submission" date="2021-01" db="EMBL/GenBank/DDBJ databases">
        <title>Genomic Encyclopedia of Type Strains, Phase IV (KMG-IV): sequencing the most valuable type-strain genomes for metagenomic binning, comparative biology and taxonomic classification.</title>
        <authorList>
            <person name="Goeker M."/>
        </authorList>
    </citation>
    <scope>NUCLEOTIDE SEQUENCE [LARGE SCALE GENOMIC DNA]</scope>
    <source>
        <strain evidence="2 3">DSM 28236</strain>
    </source>
</reference>
<keyword evidence="3" id="KW-1185">Reference proteome</keyword>
<gene>
    <name evidence="2" type="ORF">JOD45_000382</name>
</gene>
<evidence type="ECO:0000313" key="2">
    <source>
        <dbReference type="EMBL" id="MBM7644191.1"/>
    </source>
</evidence>
<name>A0ABS2PVW7_9BACL</name>
<protein>
    <submittedName>
        <fullName evidence="2">Uncharacterized protein</fullName>
    </submittedName>
</protein>
<feature type="transmembrane region" description="Helical" evidence="1">
    <location>
        <begin position="40"/>
        <end position="58"/>
    </location>
</feature>
<evidence type="ECO:0000256" key="1">
    <source>
        <dbReference type="SAM" id="Phobius"/>
    </source>
</evidence>
<accession>A0ABS2PVW7</accession>
<proteinExistence type="predicted"/>
<organism evidence="2 3">
    <name type="scientific">Scopulibacillus daqui</name>
    <dbReference type="NCBI Taxonomy" id="1469162"/>
    <lineage>
        <taxon>Bacteria</taxon>
        <taxon>Bacillati</taxon>
        <taxon>Bacillota</taxon>
        <taxon>Bacilli</taxon>
        <taxon>Bacillales</taxon>
        <taxon>Sporolactobacillaceae</taxon>
        <taxon>Scopulibacillus</taxon>
    </lineage>
</organism>
<comment type="caution">
    <text evidence="2">The sequence shown here is derived from an EMBL/GenBank/DDBJ whole genome shotgun (WGS) entry which is preliminary data.</text>
</comment>
<evidence type="ECO:0000313" key="3">
    <source>
        <dbReference type="Proteomes" id="UP000808914"/>
    </source>
</evidence>
<keyword evidence="1" id="KW-0812">Transmembrane</keyword>
<keyword evidence="1" id="KW-1133">Transmembrane helix</keyword>
<dbReference type="EMBL" id="JAFBER010000001">
    <property type="protein sequence ID" value="MBM7644191.1"/>
    <property type="molecule type" value="Genomic_DNA"/>
</dbReference>
<keyword evidence="1" id="KW-0472">Membrane</keyword>